<dbReference type="PROSITE" id="PS51747">
    <property type="entry name" value="CYT_DCMP_DEAMINASES_2"/>
    <property type="match status" value="1"/>
</dbReference>
<evidence type="ECO:0000256" key="6">
    <source>
        <dbReference type="ARBA" id="ARBA00022833"/>
    </source>
</evidence>
<keyword evidence="5 8" id="KW-0378">Hydrolase</keyword>
<evidence type="ECO:0000256" key="8">
    <source>
        <dbReference type="HAMAP-Rule" id="MF_00972"/>
    </source>
</evidence>
<gene>
    <name evidence="8" type="primary">tadA</name>
    <name evidence="10" type="ORF">DX914_04955</name>
</gene>
<evidence type="ECO:0000313" key="10">
    <source>
        <dbReference type="EMBL" id="RDZ28484.1"/>
    </source>
</evidence>
<keyword evidence="4 8" id="KW-0479">Metal-binding</keyword>
<feature type="domain" description="CMP/dCMP-type deaminase" evidence="9">
    <location>
        <begin position="21"/>
        <end position="135"/>
    </location>
</feature>
<evidence type="ECO:0000256" key="1">
    <source>
        <dbReference type="ARBA" id="ARBA00010669"/>
    </source>
</evidence>
<dbReference type="InterPro" id="IPR002125">
    <property type="entry name" value="CMP_dCMP_dom"/>
</dbReference>
<dbReference type="PROSITE" id="PS00903">
    <property type="entry name" value="CYT_DCMP_DEAMINASES_1"/>
    <property type="match status" value="1"/>
</dbReference>
<evidence type="ECO:0000256" key="7">
    <source>
        <dbReference type="ARBA" id="ARBA00048045"/>
    </source>
</evidence>
<dbReference type="FunFam" id="3.40.140.10:FF:000050">
    <property type="entry name" value="tRNA-specific adenosine deaminase"/>
    <property type="match status" value="1"/>
</dbReference>
<evidence type="ECO:0000259" key="9">
    <source>
        <dbReference type="PROSITE" id="PS51747"/>
    </source>
</evidence>
<keyword evidence="6 8" id="KW-0862">Zinc</keyword>
<keyword evidence="11" id="KW-1185">Reference proteome</keyword>
<evidence type="ECO:0000313" key="11">
    <source>
        <dbReference type="Proteomes" id="UP000264492"/>
    </source>
</evidence>
<dbReference type="GO" id="GO:0002100">
    <property type="term" value="P:tRNA wobble adenosine to inosine editing"/>
    <property type="evidence" value="ECO:0007669"/>
    <property type="project" value="UniProtKB-UniRule"/>
</dbReference>
<dbReference type="InterPro" id="IPR028883">
    <property type="entry name" value="tRNA_aden_deaminase"/>
</dbReference>
<dbReference type="EMBL" id="QTSU01000001">
    <property type="protein sequence ID" value="RDZ28484.1"/>
    <property type="molecule type" value="Genomic_DNA"/>
</dbReference>
<dbReference type="InterPro" id="IPR016193">
    <property type="entry name" value="Cytidine_deaminase-like"/>
</dbReference>
<reference evidence="10 11" key="1">
    <citation type="submission" date="2018-08" db="EMBL/GenBank/DDBJ databases">
        <title>Lysobacter sp. zong2l5, whole genome shotgun sequence.</title>
        <authorList>
            <person name="Zhang X."/>
            <person name="Feng G."/>
            <person name="Zhu H."/>
        </authorList>
    </citation>
    <scope>NUCLEOTIDE SEQUENCE [LARGE SCALE GENOMIC DNA]</scope>
    <source>
        <strain evidence="11">zong2l5</strain>
    </source>
</reference>
<evidence type="ECO:0000256" key="2">
    <source>
        <dbReference type="ARBA" id="ARBA00011738"/>
    </source>
</evidence>
<dbReference type="PANTHER" id="PTHR11079">
    <property type="entry name" value="CYTOSINE DEAMINASE FAMILY MEMBER"/>
    <property type="match status" value="1"/>
</dbReference>
<protein>
    <recommendedName>
        <fullName evidence="8">tRNA-specific adenosine deaminase</fullName>
        <ecNumber evidence="8">3.5.4.33</ecNumber>
    </recommendedName>
</protein>
<organism evidence="10 11">
    <name type="scientific">Lysobacter silvisoli</name>
    <dbReference type="NCBI Taxonomy" id="2293254"/>
    <lineage>
        <taxon>Bacteria</taxon>
        <taxon>Pseudomonadati</taxon>
        <taxon>Pseudomonadota</taxon>
        <taxon>Gammaproteobacteria</taxon>
        <taxon>Lysobacterales</taxon>
        <taxon>Lysobacteraceae</taxon>
        <taxon>Lysobacter</taxon>
    </lineage>
</organism>
<dbReference type="CDD" id="cd01285">
    <property type="entry name" value="nucleoside_deaminase"/>
    <property type="match status" value="1"/>
</dbReference>
<dbReference type="NCBIfam" id="NF008113">
    <property type="entry name" value="PRK10860.1"/>
    <property type="match status" value="1"/>
</dbReference>
<evidence type="ECO:0000256" key="5">
    <source>
        <dbReference type="ARBA" id="ARBA00022801"/>
    </source>
</evidence>
<dbReference type="Pfam" id="PF00383">
    <property type="entry name" value="dCMP_cyt_deam_1"/>
    <property type="match status" value="1"/>
</dbReference>
<dbReference type="GO" id="GO:0052717">
    <property type="term" value="F:tRNA-specific adenosine-34 deaminase activity"/>
    <property type="evidence" value="ECO:0007669"/>
    <property type="project" value="UniProtKB-UniRule"/>
</dbReference>
<accession>A0A371K3N8</accession>
<feature type="binding site" evidence="8">
    <location>
        <position position="74"/>
    </location>
    <ligand>
        <name>Zn(2+)</name>
        <dbReference type="ChEBI" id="CHEBI:29105"/>
        <note>catalytic</note>
    </ligand>
</feature>
<dbReference type="SUPFAM" id="SSF53927">
    <property type="entry name" value="Cytidine deaminase-like"/>
    <property type="match status" value="1"/>
</dbReference>
<dbReference type="Proteomes" id="UP000264492">
    <property type="component" value="Unassembled WGS sequence"/>
</dbReference>
<dbReference type="OrthoDB" id="9802676at2"/>
<proteinExistence type="inferred from homology"/>
<comment type="function">
    <text evidence="8">Catalyzes the deamination of adenosine to inosine at the wobble position 34 of tRNA(Arg2).</text>
</comment>
<dbReference type="EC" id="3.5.4.33" evidence="8"/>
<comment type="caution">
    <text evidence="10">The sequence shown here is derived from an EMBL/GenBank/DDBJ whole genome shotgun (WGS) entry which is preliminary data.</text>
</comment>
<feature type="binding site" evidence="8">
    <location>
        <position position="104"/>
    </location>
    <ligand>
        <name>Zn(2+)</name>
        <dbReference type="ChEBI" id="CHEBI:29105"/>
        <note>catalytic</note>
    </ligand>
</feature>
<comment type="cofactor">
    <cofactor evidence="8">
        <name>Zn(2+)</name>
        <dbReference type="ChEBI" id="CHEBI:29105"/>
    </cofactor>
    <text evidence="8">Binds 1 zinc ion per subunit.</text>
</comment>
<dbReference type="PANTHER" id="PTHR11079:SF202">
    <property type="entry name" value="TRNA-SPECIFIC ADENOSINE DEAMINASE"/>
    <property type="match status" value="1"/>
</dbReference>
<dbReference type="GO" id="GO:0008270">
    <property type="term" value="F:zinc ion binding"/>
    <property type="evidence" value="ECO:0007669"/>
    <property type="project" value="UniProtKB-UniRule"/>
</dbReference>
<dbReference type="HAMAP" id="MF_00972">
    <property type="entry name" value="tRNA_aden_deaminase"/>
    <property type="match status" value="1"/>
</dbReference>
<keyword evidence="3 8" id="KW-0819">tRNA processing</keyword>
<evidence type="ECO:0000256" key="4">
    <source>
        <dbReference type="ARBA" id="ARBA00022723"/>
    </source>
</evidence>
<dbReference type="AlphaFoldDB" id="A0A371K3N8"/>
<comment type="subunit">
    <text evidence="2 8">Homodimer.</text>
</comment>
<comment type="catalytic activity">
    <reaction evidence="7 8">
        <text>adenosine(34) in tRNA + H2O + H(+) = inosine(34) in tRNA + NH4(+)</text>
        <dbReference type="Rhea" id="RHEA:43168"/>
        <dbReference type="Rhea" id="RHEA-COMP:10373"/>
        <dbReference type="Rhea" id="RHEA-COMP:10374"/>
        <dbReference type="ChEBI" id="CHEBI:15377"/>
        <dbReference type="ChEBI" id="CHEBI:15378"/>
        <dbReference type="ChEBI" id="CHEBI:28938"/>
        <dbReference type="ChEBI" id="CHEBI:74411"/>
        <dbReference type="ChEBI" id="CHEBI:82852"/>
        <dbReference type="EC" id="3.5.4.33"/>
    </reaction>
</comment>
<feature type="binding site" evidence="8">
    <location>
        <position position="107"/>
    </location>
    <ligand>
        <name>Zn(2+)</name>
        <dbReference type="ChEBI" id="CHEBI:29105"/>
        <note>catalytic</note>
    </ligand>
</feature>
<dbReference type="Gene3D" id="3.40.140.10">
    <property type="entry name" value="Cytidine Deaminase, domain 2"/>
    <property type="match status" value="1"/>
</dbReference>
<comment type="similarity">
    <text evidence="1">Belongs to the cytidine and deoxycytidylate deaminase family. ADAT2 subfamily.</text>
</comment>
<dbReference type="InterPro" id="IPR016192">
    <property type="entry name" value="APOBEC/CMP_deaminase_Zn-bd"/>
</dbReference>
<evidence type="ECO:0000256" key="3">
    <source>
        <dbReference type="ARBA" id="ARBA00022694"/>
    </source>
</evidence>
<sequence length="174" mass="18985">MPLGDNCGLRVRNHRVSEQHDIDERWMRHALALAERAEREHDEIPVGAVLVSADGEVLGEGGNRNIGDRDPSAHAEIVALREAGRRLGNHRLLGTTLYVTLEPCAMCAMAMVHARVARVVYGARDPKTGAAGSVFDLLADPRHNHRVAVQGGVLGEEAGARLTAYFRRKRGKSD</sequence>
<feature type="active site" description="Proton donor" evidence="8">
    <location>
        <position position="76"/>
    </location>
</feature>
<name>A0A371K3N8_9GAMM</name>